<feature type="transmembrane region" description="Helical" evidence="6">
    <location>
        <begin position="76"/>
        <end position="101"/>
    </location>
</feature>
<dbReference type="InterPro" id="IPR004841">
    <property type="entry name" value="AA-permease/SLC12A_dom"/>
</dbReference>
<evidence type="ECO:0000313" key="11">
    <source>
        <dbReference type="Proteomes" id="UP000325313"/>
    </source>
</evidence>
<feature type="transmembrane region" description="Helical" evidence="6">
    <location>
        <begin position="157"/>
        <end position="177"/>
    </location>
</feature>
<protein>
    <recommendedName>
        <fullName evidence="7">Amino acid permease/ SLC12A domain-containing protein</fullName>
    </recommendedName>
</protein>
<dbReference type="PANTHER" id="PTHR43341:SF4">
    <property type="entry name" value="ARGININE PERMEASE CAN1-RELATED"/>
    <property type="match status" value="1"/>
</dbReference>
<comment type="caution">
    <text evidence="9">The sequence shown here is derived from an EMBL/GenBank/DDBJ whole genome shotgun (WGS) entry which is preliminary data.</text>
</comment>
<evidence type="ECO:0000313" key="9">
    <source>
        <dbReference type="EMBL" id="KAA1135030.1"/>
    </source>
</evidence>
<feature type="transmembrane region" description="Helical" evidence="6">
    <location>
        <begin position="424"/>
        <end position="444"/>
    </location>
</feature>
<proteinExistence type="predicted"/>
<evidence type="ECO:0000256" key="5">
    <source>
        <dbReference type="SAM" id="MobiDB-lite"/>
    </source>
</evidence>
<feature type="transmembrane region" description="Helical" evidence="6">
    <location>
        <begin position="385"/>
        <end position="403"/>
    </location>
</feature>
<feature type="transmembrane region" description="Helical" evidence="6">
    <location>
        <begin position="47"/>
        <end position="64"/>
    </location>
</feature>
<evidence type="ECO:0000313" key="10">
    <source>
        <dbReference type="Proteomes" id="UP000324748"/>
    </source>
</evidence>
<feature type="transmembrane region" description="Helical" evidence="6">
    <location>
        <begin position="337"/>
        <end position="365"/>
    </location>
</feature>
<dbReference type="Proteomes" id="UP000325313">
    <property type="component" value="Unassembled WGS sequence"/>
</dbReference>
<dbReference type="GO" id="GO:0016020">
    <property type="term" value="C:membrane"/>
    <property type="evidence" value="ECO:0007669"/>
    <property type="project" value="UniProtKB-SubCell"/>
</dbReference>
<dbReference type="Gene3D" id="1.20.1740.10">
    <property type="entry name" value="Amino acid/polyamine transporter I"/>
    <property type="match status" value="1"/>
</dbReference>
<evidence type="ECO:0000256" key="3">
    <source>
        <dbReference type="ARBA" id="ARBA00022989"/>
    </source>
</evidence>
<feature type="transmembrane region" description="Helical" evidence="6">
    <location>
        <begin position="464"/>
        <end position="486"/>
    </location>
</feature>
<feature type="transmembrane region" description="Helical" evidence="6">
    <location>
        <begin position="278"/>
        <end position="301"/>
    </location>
</feature>
<comment type="subcellular location">
    <subcellularLocation>
        <location evidence="1">Membrane</location>
        <topology evidence="1">Multi-pass membrane protein</topology>
    </subcellularLocation>
</comment>
<dbReference type="PANTHER" id="PTHR43341">
    <property type="entry name" value="AMINO ACID PERMEASE"/>
    <property type="match status" value="1"/>
</dbReference>
<evidence type="ECO:0000256" key="1">
    <source>
        <dbReference type="ARBA" id="ARBA00004141"/>
    </source>
</evidence>
<evidence type="ECO:0000313" key="8">
    <source>
        <dbReference type="EMBL" id="KAA1093140.1"/>
    </source>
</evidence>
<keyword evidence="2 6" id="KW-0812">Transmembrane</keyword>
<keyword evidence="3 6" id="KW-1133">Transmembrane helix</keyword>
<keyword evidence="4 6" id="KW-0472">Membrane</keyword>
<dbReference type="EMBL" id="VSWC01000080">
    <property type="protein sequence ID" value="KAA1093140.1"/>
    <property type="molecule type" value="Genomic_DNA"/>
</dbReference>
<dbReference type="Pfam" id="PF00324">
    <property type="entry name" value="AA_permease"/>
    <property type="match status" value="1"/>
</dbReference>
<feature type="domain" description="Amino acid permease/ SLC12A" evidence="7">
    <location>
        <begin position="46"/>
        <end position="523"/>
    </location>
</feature>
<feature type="compositionally biased region" description="Polar residues" evidence="5">
    <location>
        <begin position="584"/>
        <end position="593"/>
    </location>
</feature>
<evidence type="ECO:0000256" key="4">
    <source>
        <dbReference type="ARBA" id="ARBA00023136"/>
    </source>
</evidence>
<dbReference type="OrthoDB" id="3900342at2759"/>
<feature type="transmembrane region" description="Helical" evidence="6">
    <location>
        <begin position="495"/>
        <end position="512"/>
    </location>
</feature>
<sequence>MDSSPENNSSLKLEVPRIDSIDAGLPARRRRNARVGQSKEHFHPCHIYMMAIGGTLGTGLFSGSGEALRDGGPIGLVLGHIVMGLIVYSMIAALGEMVIVFPVKGPLIEYPARFVDPALAFAFGWNYWYSFAITLTTEITAAGIMSSLYTTGNYMGFWMLCVLGASIAVNLCRGRWFTKLEFCFAATKIATVAGAILLGIVYISGGFPKQDRIGFRYWIDPGPFNQFDDIPGAQGRFLAFWSVLGHVAFTHQGTEIIVLAAIETENLRKKIPKAIQAVIYRISIFYVGSMTVAGLLVAHNYTALESAGGAGGAAASPFMIAFYSLNYGDTTDLVVELTAVIISLIPVLSSHLYAGSEVLFSLYYYENETGPLAPRCFSRRARNGALFVGIGITAVFGLLAYISTKGSLQRANEVYEHFSRMSSISVLMTWWSILLTYIRFYHGVSKKVGIDRNMFVYKAPYQPWLSYFGFAMITLIVIFNGFEVFLRGEWSTSKFISAYISLLIFTLCFIWWKISQRTRFVKLDQMDFETGRSELNPLQGVVEEGKNVNSVGKSNSFLQWVREARKSGTSGTPPSQLDKIPLQTHDTSSSTLRPPTDCPAHLRPL</sequence>
<dbReference type="EMBL" id="VDEP01000042">
    <property type="protein sequence ID" value="KAA1135030.1"/>
    <property type="molecule type" value="Genomic_DNA"/>
</dbReference>
<evidence type="ECO:0000256" key="2">
    <source>
        <dbReference type="ARBA" id="ARBA00022692"/>
    </source>
</evidence>
<keyword evidence="10" id="KW-1185">Reference proteome</keyword>
<dbReference type="InterPro" id="IPR050524">
    <property type="entry name" value="APC_YAT"/>
</dbReference>
<organism evidence="9 11">
    <name type="scientific">Puccinia graminis f. sp. tritici</name>
    <dbReference type="NCBI Taxonomy" id="56615"/>
    <lineage>
        <taxon>Eukaryota</taxon>
        <taxon>Fungi</taxon>
        <taxon>Dikarya</taxon>
        <taxon>Basidiomycota</taxon>
        <taxon>Pucciniomycotina</taxon>
        <taxon>Pucciniomycetes</taxon>
        <taxon>Pucciniales</taxon>
        <taxon>Pucciniaceae</taxon>
        <taxon>Puccinia</taxon>
    </lineage>
</organism>
<gene>
    <name evidence="8" type="ORF">PGT21_026483</name>
    <name evidence="9" type="ORF">PGTUg99_012577</name>
</gene>
<reference evidence="10 11" key="1">
    <citation type="submission" date="2019-05" db="EMBL/GenBank/DDBJ databases">
        <title>Emergence of the Ug99 lineage of the wheat stem rust pathogen through somatic hybridization.</title>
        <authorList>
            <person name="Li F."/>
            <person name="Upadhyaya N.M."/>
            <person name="Sperschneider J."/>
            <person name="Matny O."/>
            <person name="Nguyen-Phuc H."/>
            <person name="Mago R."/>
            <person name="Raley C."/>
            <person name="Miller M.E."/>
            <person name="Silverstein K.A.T."/>
            <person name="Henningsen E."/>
            <person name="Hirsch C.D."/>
            <person name="Visser B."/>
            <person name="Pretorius Z.A."/>
            <person name="Steffenson B.J."/>
            <person name="Schwessinger B."/>
            <person name="Dodds P.N."/>
            <person name="Figueroa M."/>
        </authorList>
    </citation>
    <scope>NUCLEOTIDE SEQUENCE [LARGE SCALE GENOMIC DNA]</scope>
    <source>
        <strain evidence="8">21-0</strain>
        <strain evidence="9 11">Ug99</strain>
    </source>
</reference>
<dbReference type="AlphaFoldDB" id="A0A5B0SAY5"/>
<evidence type="ECO:0000259" key="7">
    <source>
        <dbReference type="Pfam" id="PF00324"/>
    </source>
</evidence>
<name>A0A5B0SAY5_PUCGR</name>
<feature type="transmembrane region" description="Helical" evidence="6">
    <location>
        <begin position="189"/>
        <end position="207"/>
    </location>
</feature>
<dbReference type="Proteomes" id="UP000324748">
    <property type="component" value="Unassembled WGS sequence"/>
</dbReference>
<accession>A0A5B0SAY5</accession>
<dbReference type="GO" id="GO:0015171">
    <property type="term" value="F:amino acid transmembrane transporter activity"/>
    <property type="evidence" value="ECO:0007669"/>
    <property type="project" value="TreeGrafter"/>
</dbReference>
<feature type="region of interest" description="Disordered" evidence="5">
    <location>
        <begin position="566"/>
        <end position="605"/>
    </location>
</feature>
<evidence type="ECO:0000256" key="6">
    <source>
        <dbReference type="SAM" id="Phobius"/>
    </source>
</evidence>